<keyword evidence="2" id="KW-1185">Reference proteome</keyword>
<sequence>MAPAWTAGQMYSSTKFSRRSSMMTFFAPRDFAFASAPSKSSSCPTLA</sequence>
<dbReference type="EMBL" id="KK113965">
    <property type="protein sequence ID" value="KFM61446.1"/>
    <property type="molecule type" value="Genomic_DNA"/>
</dbReference>
<reference evidence="1 2" key="1">
    <citation type="submission" date="2013-11" db="EMBL/GenBank/DDBJ databases">
        <title>Genome sequencing of Stegodyphus mimosarum.</title>
        <authorList>
            <person name="Bechsgaard J."/>
        </authorList>
    </citation>
    <scope>NUCLEOTIDE SEQUENCE [LARGE SCALE GENOMIC DNA]</scope>
</reference>
<gene>
    <name evidence="1" type="ORF">X975_13072</name>
</gene>
<accession>A0A087T8K7</accession>
<evidence type="ECO:0000313" key="1">
    <source>
        <dbReference type="EMBL" id="KFM61446.1"/>
    </source>
</evidence>
<organism evidence="1 2">
    <name type="scientific">Stegodyphus mimosarum</name>
    <name type="common">African social velvet spider</name>
    <dbReference type="NCBI Taxonomy" id="407821"/>
    <lineage>
        <taxon>Eukaryota</taxon>
        <taxon>Metazoa</taxon>
        <taxon>Ecdysozoa</taxon>
        <taxon>Arthropoda</taxon>
        <taxon>Chelicerata</taxon>
        <taxon>Arachnida</taxon>
        <taxon>Araneae</taxon>
        <taxon>Araneomorphae</taxon>
        <taxon>Entelegynae</taxon>
        <taxon>Eresoidea</taxon>
        <taxon>Eresidae</taxon>
        <taxon>Stegodyphus</taxon>
    </lineage>
</organism>
<dbReference type="AlphaFoldDB" id="A0A087T8K7"/>
<name>A0A087T8K7_STEMI</name>
<evidence type="ECO:0000313" key="2">
    <source>
        <dbReference type="Proteomes" id="UP000054359"/>
    </source>
</evidence>
<protein>
    <submittedName>
        <fullName evidence="1">Uncharacterized protein</fullName>
    </submittedName>
</protein>
<feature type="non-terminal residue" evidence="1">
    <location>
        <position position="47"/>
    </location>
</feature>
<dbReference type="Proteomes" id="UP000054359">
    <property type="component" value="Unassembled WGS sequence"/>
</dbReference>
<proteinExistence type="predicted"/>